<protein>
    <submittedName>
        <fullName evidence="1">Uncharacterized protein</fullName>
    </submittedName>
</protein>
<dbReference type="AlphaFoldDB" id="A0A0A9FZ90"/>
<dbReference type="EMBL" id="GBRH01179751">
    <property type="protein sequence ID" value="JAE18145.1"/>
    <property type="molecule type" value="Transcribed_RNA"/>
</dbReference>
<reference evidence="1" key="1">
    <citation type="submission" date="2014-09" db="EMBL/GenBank/DDBJ databases">
        <authorList>
            <person name="Magalhaes I.L.F."/>
            <person name="Oliveira U."/>
            <person name="Santos F.R."/>
            <person name="Vidigal T.H.D.A."/>
            <person name="Brescovit A.D."/>
            <person name="Santos A.J."/>
        </authorList>
    </citation>
    <scope>NUCLEOTIDE SEQUENCE</scope>
    <source>
        <tissue evidence="1">Shoot tissue taken approximately 20 cm above the soil surface</tissue>
    </source>
</reference>
<evidence type="ECO:0000313" key="1">
    <source>
        <dbReference type="EMBL" id="JAE18145.1"/>
    </source>
</evidence>
<accession>A0A0A9FZ90</accession>
<organism evidence="1">
    <name type="scientific">Arundo donax</name>
    <name type="common">Giant reed</name>
    <name type="synonym">Donax arundinaceus</name>
    <dbReference type="NCBI Taxonomy" id="35708"/>
    <lineage>
        <taxon>Eukaryota</taxon>
        <taxon>Viridiplantae</taxon>
        <taxon>Streptophyta</taxon>
        <taxon>Embryophyta</taxon>
        <taxon>Tracheophyta</taxon>
        <taxon>Spermatophyta</taxon>
        <taxon>Magnoliopsida</taxon>
        <taxon>Liliopsida</taxon>
        <taxon>Poales</taxon>
        <taxon>Poaceae</taxon>
        <taxon>PACMAD clade</taxon>
        <taxon>Arundinoideae</taxon>
        <taxon>Arundineae</taxon>
        <taxon>Arundo</taxon>
    </lineage>
</organism>
<sequence>MCLQGSSIALQTSISLIQKETQRFFPWSKPRVWFQHYLRFIYLQRNGEPNYTFLIDRISM</sequence>
<proteinExistence type="predicted"/>
<name>A0A0A9FZ90_ARUDO</name>
<reference evidence="1" key="2">
    <citation type="journal article" date="2015" name="Data Brief">
        <title>Shoot transcriptome of the giant reed, Arundo donax.</title>
        <authorList>
            <person name="Barrero R.A."/>
            <person name="Guerrero F.D."/>
            <person name="Moolhuijzen P."/>
            <person name="Goolsby J.A."/>
            <person name="Tidwell J."/>
            <person name="Bellgard S.E."/>
            <person name="Bellgard M.I."/>
        </authorList>
    </citation>
    <scope>NUCLEOTIDE SEQUENCE</scope>
    <source>
        <tissue evidence="1">Shoot tissue taken approximately 20 cm above the soil surface</tissue>
    </source>
</reference>